<dbReference type="PROSITE" id="PS51192">
    <property type="entry name" value="HELICASE_ATP_BIND_1"/>
    <property type="match status" value="1"/>
</dbReference>
<dbReference type="InterPro" id="IPR050628">
    <property type="entry name" value="SNF2_RAD54_helicase_TF"/>
</dbReference>
<evidence type="ECO:0000259" key="10">
    <source>
        <dbReference type="PROSITE" id="PS51194"/>
    </source>
</evidence>
<evidence type="ECO:0000259" key="9">
    <source>
        <dbReference type="PROSITE" id="PS51192"/>
    </source>
</evidence>
<gene>
    <name evidence="11" type="ORF">OIDMADRAFT_60649</name>
</gene>
<feature type="domain" description="RING-type" evidence="8">
    <location>
        <begin position="710"/>
        <end position="757"/>
    </location>
</feature>
<feature type="domain" description="Helicase C-terminal" evidence="10">
    <location>
        <begin position="792"/>
        <end position="956"/>
    </location>
</feature>
<dbReference type="InParanoid" id="A0A0C3GDT0"/>
<dbReference type="PANTHER" id="PTHR45626:SF52">
    <property type="entry name" value="SINGLE-STRANDED DNA-DEPENDENT ATPASE (EUROFUNG)"/>
    <property type="match status" value="1"/>
</dbReference>
<dbReference type="PROSITE" id="PS00518">
    <property type="entry name" value="ZF_RING_1"/>
    <property type="match status" value="1"/>
</dbReference>
<dbReference type="PANTHER" id="PTHR45626">
    <property type="entry name" value="TRANSCRIPTION TERMINATION FACTOR 2-RELATED"/>
    <property type="match status" value="1"/>
</dbReference>
<dbReference type="Pfam" id="PF00176">
    <property type="entry name" value="SNF2-rel_dom"/>
    <property type="match status" value="1"/>
</dbReference>
<dbReference type="SMART" id="SM00487">
    <property type="entry name" value="DEXDc"/>
    <property type="match status" value="1"/>
</dbReference>
<dbReference type="InterPro" id="IPR014001">
    <property type="entry name" value="Helicase_ATP-bd"/>
</dbReference>
<name>A0A0C3GDT0_OIDMZ</name>
<evidence type="ECO:0000313" key="11">
    <source>
        <dbReference type="EMBL" id="KIM94315.1"/>
    </source>
</evidence>
<dbReference type="PROSITE" id="PS50089">
    <property type="entry name" value="ZF_RING_2"/>
    <property type="match status" value="1"/>
</dbReference>
<dbReference type="Pfam" id="PF00271">
    <property type="entry name" value="Helicase_C"/>
    <property type="match status" value="1"/>
</dbReference>
<dbReference type="InterPro" id="IPR038718">
    <property type="entry name" value="SNF2-like_sf"/>
</dbReference>
<reference evidence="11 12" key="1">
    <citation type="submission" date="2014-04" db="EMBL/GenBank/DDBJ databases">
        <authorList>
            <consortium name="DOE Joint Genome Institute"/>
            <person name="Kuo A."/>
            <person name="Martino E."/>
            <person name="Perotto S."/>
            <person name="Kohler A."/>
            <person name="Nagy L.G."/>
            <person name="Floudas D."/>
            <person name="Copeland A."/>
            <person name="Barry K.W."/>
            <person name="Cichocki N."/>
            <person name="Veneault-Fourrey C."/>
            <person name="LaButti K."/>
            <person name="Lindquist E.A."/>
            <person name="Lipzen A."/>
            <person name="Lundell T."/>
            <person name="Morin E."/>
            <person name="Murat C."/>
            <person name="Sun H."/>
            <person name="Tunlid A."/>
            <person name="Henrissat B."/>
            <person name="Grigoriev I.V."/>
            <person name="Hibbett D.S."/>
            <person name="Martin F."/>
            <person name="Nordberg H.P."/>
            <person name="Cantor M.N."/>
            <person name="Hua S.X."/>
        </authorList>
    </citation>
    <scope>NUCLEOTIDE SEQUENCE [LARGE SCALE GENOMIC DNA]</scope>
    <source>
        <strain evidence="11 12">Zn</strain>
    </source>
</reference>
<dbReference type="GO" id="GO:0005634">
    <property type="term" value="C:nucleus"/>
    <property type="evidence" value="ECO:0007669"/>
    <property type="project" value="TreeGrafter"/>
</dbReference>
<dbReference type="GO" id="GO:0006281">
    <property type="term" value="P:DNA repair"/>
    <property type="evidence" value="ECO:0007669"/>
    <property type="project" value="TreeGrafter"/>
</dbReference>
<dbReference type="PROSITE" id="PS51194">
    <property type="entry name" value="HELICASE_CTER"/>
    <property type="match status" value="1"/>
</dbReference>
<evidence type="ECO:0008006" key="13">
    <source>
        <dbReference type="Google" id="ProtNLM"/>
    </source>
</evidence>
<dbReference type="SUPFAM" id="SSF52540">
    <property type="entry name" value="P-loop containing nucleoside triphosphate hydrolases"/>
    <property type="match status" value="2"/>
</dbReference>
<dbReference type="InterPro" id="IPR017907">
    <property type="entry name" value="Znf_RING_CS"/>
</dbReference>
<evidence type="ECO:0000256" key="5">
    <source>
        <dbReference type="ARBA" id="ARBA00022833"/>
    </source>
</evidence>
<dbReference type="InterPro" id="IPR027417">
    <property type="entry name" value="P-loop_NTPase"/>
</dbReference>
<dbReference type="GO" id="GO:0005524">
    <property type="term" value="F:ATP binding"/>
    <property type="evidence" value="ECO:0007669"/>
    <property type="project" value="UniProtKB-KW"/>
</dbReference>
<dbReference type="InterPro" id="IPR001650">
    <property type="entry name" value="Helicase_C-like"/>
</dbReference>
<keyword evidence="3 7" id="KW-0863">Zinc-finger</keyword>
<dbReference type="GO" id="GO:0008094">
    <property type="term" value="F:ATP-dependent activity, acting on DNA"/>
    <property type="evidence" value="ECO:0007669"/>
    <property type="project" value="TreeGrafter"/>
</dbReference>
<keyword evidence="1" id="KW-0479">Metal-binding</keyword>
<evidence type="ECO:0000256" key="4">
    <source>
        <dbReference type="ARBA" id="ARBA00022801"/>
    </source>
</evidence>
<protein>
    <recommendedName>
        <fullName evidence="13">RING-type domain-containing protein</fullName>
    </recommendedName>
</protein>
<evidence type="ECO:0000256" key="7">
    <source>
        <dbReference type="PROSITE-ProRule" id="PRU00175"/>
    </source>
</evidence>
<keyword evidence="4" id="KW-0378">Hydrolase</keyword>
<dbReference type="InterPro" id="IPR049730">
    <property type="entry name" value="SNF2/RAD54-like_C"/>
</dbReference>
<evidence type="ECO:0000259" key="8">
    <source>
        <dbReference type="PROSITE" id="PS50089"/>
    </source>
</evidence>
<dbReference type="OrthoDB" id="448448at2759"/>
<dbReference type="AlphaFoldDB" id="A0A0C3GDT0"/>
<reference evidence="12" key="2">
    <citation type="submission" date="2015-01" db="EMBL/GenBank/DDBJ databases">
        <title>Evolutionary Origins and Diversification of the Mycorrhizal Mutualists.</title>
        <authorList>
            <consortium name="DOE Joint Genome Institute"/>
            <consortium name="Mycorrhizal Genomics Consortium"/>
            <person name="Kohler A."/>
            <person name="Kuo A."/>
            <person name="Nagy L.G."/>
            <person name="Floudas D."/>
            <person name="Copeland A."/>
            <person name="Barry K.W."/>
            <person name="Cichocki N."/>
            <person name="Veneault-Fourrey C."/>
            <person name="LaButti K."/>
            <person name="Lindquist E.A."/>
            <person name="Lipzen A."/>
            <person name="Lundell T."/>
            <person name="Morin E."/>
            <person name="Murat C."/>
            <person name="Riley R."/>
            <person name="Ohm R."/>
            <person name="Sun H."/>
            <person name="Tunlid A."/>
            <person name="Henrissat B."/>
            <person name="Grigoriev I.V."/>
            <person name="Hibbett D.S."/>
            <person name="Martin F."/>
        </authorList>
    </citation>
    <scope>NUCLEOTIDE SEQUENCE [LARGE SCALE GENOMIC DNA]</scope>
    <source>
        <strain evidence="12">Zn</strain>
    </source>
</reference>
<dbReference type="HOGENOM" id="CLU_000315_2_7_1"/>
<evidence type="ECO:0000256" key="6">
    <source>
        <dbReference type="ARBA" id="ARBA00022840"/>
    </source>
</evidence>
<evidence type="ECO:0000313" key="12">
    <source>
        <dbReference type="Proteomes" id="UP000054321"/>
    </source>
</evidence>
<dbReference type="InterPro" id="IPR001841">
    <property type="entry name" value="Znf_RING"/>
</dbReference>
<dbReference type="STRING" id="913774.A0A0C3GDT0"/>
<dbReference type="GO" id="GO:0016787">
    <property type="term" value="F:hydrolase activity"/>
    <property type="evidence" value="ECO:0007669"/>
    <property type="project" value="UniProtKB-KW"/>
</dbReference>
<dbReference type="Proteomes" id="UP000054321">
    <property type="component" value="Unassembled WGS sequence"/>
</dbReference>
<keyword evidence="6" id="KW-0067">ATP-binding</keyword>
<accession>A0A0C3GDT0</accession>
<dbReference type="SMART" id="SM00490">
    <property type="entry name" value="HELICc"/>
    <property type="match status" value="1"/>
</dbReference>
<dbReference type="EMBL" id="KN832890">
    <property type="protein sequence ID" value="KIM94315.1"/>
    <property type="molecule type" value="Genomic_DNA"/>
</dbReference>
<dbReference type="GO" id="GO:0008270">
    <property type="term" value="F:zinc ion binding"/>
    <property type="evidence" value="ECO:0007669"/>
    <property type="project" value="UniProtKB-KW"/>
</dbReference>
<dbReference type="CDD" id="cd18793">
    <property type="entry name" value="SF2_C_SNF"/>
    <property type="match status" value="1"/>
</dbReference>
<keyword evidence="2" id="KW-0547">Nucleotide-binding</keyword>
<dbReference type="Gene3D" id="3.40.50.10810">
    <property type="entry name" value="Tandem AAA-ATPase domain"/>
    <property type="match status" value="1"/>
</dbReference>
<keyword evidence="12" id="KW-1185">Reference proteome</keyword>
<evidence type="ECO:0000256" key="1">
    <source>
        <dbReference type="ARBA" id="ARBA00022723"/>
    </source>
</evidence>
<dbReference type="Gene3D" id="3.40.50.300">
    <property type="entry name" value="P-loop containing nucleotide triphosphate hydrolases"/>
    <property type="match status" value="1"/>
</dbReference>
<evidence type="ECO:0000256" key="3">
    <source>
        <dbReference type="ARBA" id="ARBA00022771"/>
    </source>
</evidence>
<dbReference type="CDD" id="cd18008">
    <property type="entry name" value="DEXDc_SHPRH-like"/>
    <property type="match status" value="1"/>
</dbReference>
<evidence type="ECO:0000256" key="2">
    <source>
        <dbReference type="ARBA" id="ARBA00022741"/>
    </source>
</evidence>
<dbReference type="SUPFAM" id="SSF57850">
    <property type="entry name" value="RING/U-box"/>
    <property type="match status" value="1"/>
</dbReference>
<organism evidence="11 12">
    <name type="scientific">Oidiodendron maius (strain Zn)</name>
    <dbReference type="NCBI Taxonomy" id="913774"/>
    <lineage>
        <taxon>Eukaryota</taxon>
        <taxon>Fungi</taxon>
        <taxon>Dikarya</taxon>
        <taxon>Ascomycota</taxon>
        <taxon>Pezizomycotina</taxon>
        <taxon>Leotiomycetes</taxon>
        <taxon>Leotiomycetes incertae sedis</taxon>
        <taxon>Myxotrichaceae</taxon>
        <taxon>Oidiodendron</taxon>
    </lineage>
</organism>
<proteinExistence type="predicted"/>
<feature type="domain" description="Helicase ATP-binding" evidence="9">
    <location>
        <begin position="393"/>
        <end position="570"/>
    </location>
</feature>
<dbReference type="InterPro" id="IPR000330">
    <property type="entry name" value="SNF2_N"/>
</dbReference>
<sequence>MTEKRPLALREGEQTTKKAKYTCATAENDSLEGEAVESLRGQPRFSPIHGTDISQDWPLVDVDSADTQNPFSICTGFTNEHDQLAHRRIPVAGGVGAATPNILPQSSEGAGGITISVTTSGAVTSRPTTPFLAYDACFGLLYLQATASDIANVPAECTPVSLKFGGNLVRIFLEGAKKPIAIIVSDALPRLVRDFAVTITATLCGKNMTSLATKAVEKPSAEKIVRASFCSLRIIIYGFLGQMEDVAHLLSKGDLFLQHPCITEVDKEVKYVNPQYFLAPGEEMPPIEKLSIPTCCSGRRSTPSGDSLGECEKNQILKIFDTASKLTRDVGTIEPSSRLVTKLKRHQKEALIMMIEKEVGDYIHAQFPAMWKGYISPSGQVQYQNILTGMFEPTRPPPLAGGILADEMGLGKTLSSLSLVCHSLDNMDKSPNLSQSHPRTTLVVTPMSTIPGWERQIKLHIEPGKVRWTTYHGPKRQELMHDIRLYDLVLTTYDTLRSDEVNGGPLFEQEWARVILDEGSIYSNAPVNRTSKKFKAACAVRAQYRWCLSGTPIQNSLDDFGALLAFINVPSLQSKEEFYRIVVRPTKEKKAGRLENLRKIVAATCLRRTKVDYSSVLNLPRKTERVEEVEMGRNDRQLYEFFKRFSYLTAGLDKTSKRKAARNILVLISMLRLICDHGEALLPESALKAWRDQDEHSLTWEMLESSIRRCVSCNCEIEELDAVESAIEELKCRHALCEACVIKSQNSVGRLPCPKCETALAKSPSATSESSPPLLQAELVIPLKPRYPPSAKIEALLRNITQRQTRAKEEKQPLKMVIFSYWTKMLDLIGAALGERGLIFQRIDGQSSLSQRKEALEKFGGDPLSNIMLASIGAGGEGIDLSVANSVHIVEPHWNPMAEAQAIDRIHRIGQQRDVEVVRYVVSKSIELYVRWVQIDKLRLIKDSLSPSEQKTESVNEVRWKKLLEYLE</sequence>
<keyword evidence="5" id="KW-0862">Zinc</keyword>